<reference evidence="2" key="1">
    <citation type="submission" date="2022-01" db="EMBL/GenBank/DDBJ databases">
        <title>Genome Sequence Resource for Two Populations of Ditylenchus destructor, the Migratory Endoparasitic Phytonematode.</title>
        <authorList>
            <person name="Zhang H."/>
            <person name="Lin R."/>
            <person name="Xie B."/>
        </authorList>
    </citation>
    <scope>NUCLEOTIDE SEQUENCE</scope>
    <source>
        <strain evidence="2">BazhouSP</strain>
    </source>
</reference>
<protein>
    <submittedName>
        <fullName evidence="2">Uncharacterized protein</fullName>
    </submittedName>
</protein>
<keyword evidence="1" id="KW-0732">Signal</keyword>
<feature type="signal peptide" evidence="1">
    <location>
        <begin position="1"/>
        <end position="19"/>
    </location>
</feature>
<keyword evidence="3" id="KW-1185">Reference proteome</keyword>
<organism evidence="2 3">
    <name type="scientific">Ditylenchus destructor</name>
    <dbReference type="NCBI Taxonomy" id="166010"/>
    <lineage>
        <taxon>Eukaryota</taxon>
        <taxon>Metazoa</taxon>
        <taxon>Ecdysozoa</taxon>
        <taxon>Nematoda</taxon>
        <taxon>Chromadorea</taxon>
        <taxon>Rhabditida</taxon>
        <taxon>Tylenchina</taxon>
        <taxon>Tylenchomorpha</taxon>
        <taxon>Sphaerularioidea</taxon>
        <taxon>Anguinidae</taxon>
        <taxon>Anguininae</taxon>
        <taxon>Ditylenchus</taxon>
    </lineage>
</organism>
<evidence type="ECO:0000256" key="1">
    <source>
        <dbReference type="SAM" id="SignalP"/>
    </source>
</evidence>
<comment type="caution">
    <text evidence="2">The sequence shown here is derived from an EMBL/GenBank/DDBJ whole genome shotgun (WGS) entry which is preliminary data.</text>
</comment>
<dbReference type="Proteomes" id="UP001201812">
    <property type="component" value="Unassembled WGS sequence"/>
</dbReference>
<gene>
    <name evidence="2" type="ORF">DdX_20049</name>
</gene>
<proteinExistence type="predicted"/>
<accession>A0AAD4QWW8</accession>
<dbReference type="AlphaFoldDB" id="A0AAD4QWW8"/>
<sequence>MATIMFLVLIVLALGQCNGAGLASDLWQTRAIPKMKNKCIFENQRTVSPCTNFLNPKAESAVEICRGMLNVLKCTYTFMSVCGESLARSYMIDEIAIVIK</sequence>
<evidence type="ECO:0000313" key="2">
    <source>
        <dbReference type="EMBL" id="KAI1694579.1"/>
    </source>
</evidence>
<feature type="chain" id="PRO_5042053258" evidence="1">
    <location>
        <begin position="20"/>
        <end position="100"/>
    </location>
</feature>
<dbReference type="EMBL" id="JAKKPZ010000495">
    <property type="protein sequence ID" value="KAI1694579.1"/>
    <property type="molecule type" value="Genomic_DNA"/>
</dbReference>
<evidence type="ECO:0000313" key="3">
    <source>
        <dbReference type="Proteomes" id="UP001201812"/>
    </source>
</evidence>
<name>A0AAD4QWW8_9BILA</name>